<name>A0A9Q1BUL5_HOLLE</name>
<reference evidence="2" key="1">
    <citation type="submission" date="2021-10" db="EMBL/GenBank/DDBJ databases">
        <title>Tropical sea cucumber genome reveals ecological adaptation and Cuvierian tubules defense mechanism.</title>
        <authorList>
            <person name="Chen T."/>
        </authorList>
    </citation>
    <scope>NUCLEOTIDE SEQUENCE</scope>
    <source>
        <strain evidence="2">Nanhai2018</strain>
        <tissue evidence="2">Muscle</tissue>
    </source>
</reference>
<feature type="compositionally biased region" description="Polar residues" evidence="1">
    <location>
        <begin position="138"/>
        <end position="147"/>
    </location>
</feature>
<evidence type="ECO:0000256" key="1">
    <source>
        <dbReference type="SAM" id="MobiDB-lite"/>
    </source>
</evidence>
<evidence type="ECO:0000313" key="2">
    <source>
        <dbReference type="EMBL" id="KAJ8033116.1"/>
    </source>
</evidence>
<organism evidence="2 3">
    <name type="scientific">Holothuria leucospilota</name>
    <name type="common">Black long sea cucumber</name>
    <name type="synonym">Mertensiothuria leucospilota</name>
    <dbReference type="NCBI Taxonomy" id="206669"/>
    <lineage>
        <taxon>Eukaryota</taxon>
        <taxon>Metazoa</taxon>
        <taxon>Echinodermata</taxon>
        <taxon>Eleutherozoa</taxon>
        <taxon>Echinozoa</taxon>
        <taxon>Holothuroidea</taxon>
        <taxon>Aspidochirotacea</taxon>
        <taxon>Aspidochirotida</taxon>
        <taxon>Holothuriidae</taxon>
        <taxon>Holothuria</taxon>
    </lineage>
</organism>
<gene>
    <name evidence="2" type="ORF">HOLleu_23257</name>
</gene>
<evidence type="ECO:0000313" key="3">
    <source>
        <dbReference type="Proteomes" id="UP001152320"/>
    </source>
</evidence>
<sequence length="177" mass="19845">MECLDAKVASRDQGSLTLTAQEGDMLALSAETNDTKRNDINSNDLQNFTVKETLELHNINECSFDTTQNPGPSKFQDDDDLVSVSDDENDNCDDYPPLYGEMKPKNLDIKNERHPSFYYQEKLNSLNDNKDVDDETDSCSLQISDSSTDQDNESSCDDVHKEAADVDLTCNNSKNEI</sequence>
<accession>A0A9Q1BUL5</accession>
<comment type="caution">
    <text evidence="2">The sequence shown here is derived from an EMBL/GenBank/DDBJ whole genome shotgun (WGS) entry which is preliminary data.</text>
</comment>
<proteinExistence type="predicted"/>
<feature type="region of interest" description="Disordered" evidence="1">
    <location>
        <begin position="64"/>
        <end position="105"/>
    </location>
</feature>
<feature type="region of interest" description="Disordered" evidence="1">
    <location>
        <begin position="125"/>
        <end position="162"/>
    </location>
</feature>
<dbReference type="Proteomes" id="UP001152320">
    <property type="component" value="Chromosome 11"/>
</dbReference>
<protein>
    <submittedName>
        <fullName evidence="2">Uncharacterized protein</fullName>
    </submittedName>
</protein>
<dbReference type="EMBL" id="JAIZAY010000011">
    <property type="protein sequence ID" value="KAJ8033116.1"/>
    <property type="molecule type" value="Genomic_DNA"/>
</dbReference>
<feature type="compositionally biased region" description="Acidic residues" evidence="1">
    <location>
        <begin position="77"/>
        <end position="93"/>
    </location>
</feature>
<keyword evidence="3" id="KW-1185">Reference proteome</keyword>
<dbReference type="AlphaFoldDB" id="A0A9Q1BUL5"/>